<dbReference type="Pfam" id="PF13416">
    <property type="entry name" value="SBP_bac_8"/>
    <property type="match status" value="1"/>
</dbReference>
<evidence type="ECO:0000256" key="3">
    <source>
        <dbReference type="ARBA" id="ARBA00011557"/>
    </source>
</evidence>
<comment type="similarity">
    <text evidence="2">Belongs to the bacterial solute-binding protein 1 family.</text>
</comment>
<dbReference type="EMBL" id="FQVC01000001">
    <property type="protein sequence ID" value="SHE34342.1"/>
    <property type="molecule type" value="Genomic_DNA"/>
</dbReference>
<dbReference type="SUPFAM" id="SSF53850">
    <property type="entry name" value="Periplasmic binding protein-like II"/>
    <property type="match status" value="1"/>
</dbReference>
<proteinExistence type="inferred from homology"/>
<evidence type="ECO:0000256" key="4">
    <source>
        <dbReference type="ARBA" id="ARBA00017470"/>
    </source>
</evidence>
<evidence type="ECO:0000313" key="11">
    <source>
        <dbReference type="EMBL" id="SHE34342.1"/>
    </source>
</evidence>
<dbReference type="PATRIC" id="fig|1121477.3.peg.2268"/>
<dbReference type="Proteomes" id="UP000033608">
    <property type="component" value="Unassembled WGS sequence"/>
</dbReference>
<reference evidence="11 13" key="2">
    <citation type="submission" date="2016-11" db="EMBL/GenBank/DDBJ databases">
        <authorList>
            <person name="Jaros S."/>
            <person name="Januszkiewicz K."/>
            <person name="Wedrychowicz H."/>
        </authorList>
    </citation>
    <scope>NUCLEOTIDE SEQUENCE [LARGE SCALE GENOMIC DNA]</scope>
    <source>
        <strain evidence="11 13">DSM 17137</strain>
    </source>
</reference>
<keyword evidence="6 9" id="KW-0732">Signal</keyword>
<evidence type="ECO:0000256" key="1">
    <source>
        <dbReference type="ARBA" id="ARBA00004418"/>
    </source>
</evidence>
<dbReference type="EMBL" id="LAJF01000045">
    <property type="protein sequence ID" value="KKB85821.1"/>
    <property type="molecule type" value="Genomic_DNA"/>
</dbReference>
<evidence type="ECO:0000313" key="10">
    <source>
        <dbReference type="EMBL" id="KKB85821.1"/>
    </source>
</evidence>
<comment type="function">
    <text evidence="8">Part of the ABC transporter complex UgpBAEC involved in sn-glycerol-3-phosphate (G3P) import. Binds G3P.</text>
</comment>
<feature type="chain" id="PRO_5015038386" description="sn-glycerol-3-phosphate-binding periplasmic protein UgpB" evidence="9">
    <location>
        <begin position="38"/>
        <end position="452"/>
    </location>
</feature>
<keyword evidence="7" id="KW-0574">Periplasm</keyword>
<keyword evidence="5" id="KW-0813">Transport</keyword>
<evidence type="ECO:0000256" key="5">
    <source>
        <dbReference type="ARBA" id="ARBA00022448"/>
    </source>
</evidence>
<evidence type="ECO:0000256" key="9">
    <source>
        <dbReference type="SAM" id="SignalP"/>
    </source>
</evidence>
<dbReference type="GO" id="GO:0042597">
    <property type="term" value="C:periplasmic space"/>
    <property type="evidence" value="ECO:0007669"/>
    <property type="project" value="UniProtKB-SubCell"/>
</dbReference>
<evidence type="ECO:0000256" key="8">
    <source>
        <dbReference type="ARBA" id="ARBA00034473"/>
    </source>
</evidence>
<dbReference type="Gene3D" id="3.40.190.10">
    <property type="entry name" value="Periplasmic binding protein-like II"/>
    <property type="match status" value="2"/>
</dbReference>
<evidence type="ECO:0000256" key="2">
    <source>
        <dbReference type="ARBA" id="ARBA00008520"/>
    </source>
</evidence>
<dbReference type="STRING" id="1121477.SAMN02745223_00117"/>
<dbReference type="InterPro" id="IPR050490">
    <property type="entry name" value="Bact_solute-bd_prot1"/>
</dbReference>
<name>A0A0F5LU59_9HYPH</name>
<protein>
    <recommendedName>
        <fullName evidence="4">sn-glycerol-3-phosphate-binding periplasmic protein UgpB</fullName>
    </recommendedName>
</protein>
<dbReference type="InterPro" id="IPR006059">
    <property type="entry name" value="SBP"/>
</dbReference>
<feature type="signal peptide" evidence="9">
    <location>
        <begin position="1"/>
        <end position="37"/>
    </location>
</feature>
<keyword evidence="12" id="KW-1185">Reference proteome</keyword>
<dbReference type="Proteomes" id="UP000184533">
    <property type="component" value="Unassembled WGS sequence"/>
</dbReference>
<evidence type="ECO:0000313" key="13">
    <source>
        <dbReference type="Proteomes" id="UP000184533"/>
    </source>
</evidence>
<dbReference type="RefSeq" id="WP_046134373.1">
    <property type="nucleotide sequence ID" value="NZ_FQVC01000001.1"/>
</dbReference>
<evidence type="ECO:0000256" key="7">
    <source>
        <dbReference type="ARBA" id="ARBA00022764"/>
    </source>
</evidence>
<dbReference type="OrthoDB" id="9762335at2"/>
<sequence>MKREVHQRRRHRASNKILAAGVAVSLLSLQMAGSAFAQERVKVEWWHALGGRLGDIVAELVTDFNASQDKYELVATHKGNYEENMAAMVAAYRVGQQPTLIQAAERGFMTMLNSGAVIPVPELMEQQGYDIDWDDFVAPVSGFFLVDGVPAALPFNSSTPIFWYNGDMFKQAGFDAPGETWQDVEKQLYAIKEQGISSCSMALANDFFWSLIENYSAIHDQPYGTLANGFDGLATEFVFNKSPLVVGQLERLAKWMDGGVLQIAGQGLSPEQLFTSGTCATYVASTAAHAGISSTAPFAWSATYLPHEEGIEPKNSTIGGGALWVLKGEKDEEYAGAAAFIDYVASPEVQAWWSSQTGYVPVTNAAYDMLKADGYFEENPTREIAILQLGRGEPTENSRGFRFGNHNQSMQILVEEIQGVWTGQQTAQQALDNAAARGNEILRQYEQLHAGQ</sequence>
<dbReference type="AlphaFoldDB" id="A0A0F5LU59"/>
<organism evidence="10 12">
    <name type="scientific">Devosia limi DSM 17137</name>
    <dbReference type="NCBI Taxonomy" id="1121477"/>
    <lineage>
        <taxon>Bacteria</taxon>
        <taxon>Pseudomonadati</taxon>
        <taxon>Pseudomonadota</taxon>
        <taxon>Alphaproteobacteria</taxon>
        <taxon>Hyphomicrobiales</taxon>
        <taxon>Devosiaceae</taxon>
        <taxon>Devosia</taxon>
    </lineage>
</organism>
<evidence type="ECO:0000313" key="12">
    <source>
        <dbReference type="Proteomes" id="UP000033608"/>
    </source>
</evidence>
<reference evidence="10 12" key="1">
    <citation type="submission" date="2015-03" db="EMBL/GenBank/DDBJ databases">
        <authorList>
            <person name="Hassan Y.I."/>
            <person name="Lepp D."/>
            <person name="Zhou T."/>
        </authorList>
    </citation>
    <scope>NUCLEOTIDE SEQUENCE [LARGE SCALE GENOMIC DNA]</scope>
    <source>
        <strain evidence="10 12">DSM 17137</strain>
    </source>
</reference>
<evidence type="ECO:0000256" key="6">
    <source>
        <dbReference type="ARBA" id="ARBA00022729"/>
    </source>
</evidence>
<accession>A0A0F5LU59</accession>
<gene>
    <name evidence="11" type="ORF">SAMN02745223_00117</name>
    <name evidence="10" type="ORF">VW29_05905</name>
</gene>
<comment type="subunit">
    <text evidence="3">The complex is composed of two ATP-binding proteins (UgpC), two transmembrane proteins (UgpA and UgpE) and a solute-binding protein (UgpB).</text>
</comment>
<comment type="subcellular location">
    <subcellularLocation>
        <location evidence="1">Periplasm</location>
    </subcellularLocation>
</comment>
<dbReference type="PANTHER" id="PTHR43649">
    <property type="entry name" value="ARABINOSE-BINDING PROTEIN-RELATED"/>
    <property type="match status" value="1"/>
</dbReference>
<dbReference type="PANTHER" id="PTHR43649:SF31">
    <property type="entry name" value="SN-GLYCEROL-3-PHOSPHATE-BINDING PERIPLASMIC PROTEIN UGPB"/>
    <property type="match status" value="1"/>
</dbReference>